<proteinExistence type="inferred from homology"/>
<dbReference type="Proteomes" id="UP000593910">
    <property type="component" value="Chromosome"/>
</dbReference>
<dbReference type="InterPro" id="IPR050152">
    <property type="entry name" value="ChlB/BchB/BchZ"/>
</dbReference>
<sequence>MSKPLQTNPIKLSQPMGALLCFLGIKNCMPLMHGAQGCASFSKVFFTRHFSDPIAIQTTAVNDITAVIDGGEYSISEAIKNITKKVTPDLVGLFTTGMTETKGDDIKGATVLLKDEQLICYVNTPDFEGGLESGFAKSIEALVEQLVKEKESVDSNKAVLIPNVNLTPIEVEKIKEEIAKFGFEVYALPDLSDSLDGHLGLKQGALSSGGISVEEIKSLGDASVVISIGASVEKAGNLLQKKNEKMNHLHFDTVSGLLATDSFYKALMEFKTISKPHPSVVRWRKRLQDALLDTHFAIGGTKMIIALEADQALSVATTVLEAGADIKTIVVPTKTTLLEHLDCEVIVGDFEDVEEKLEDADLLITNFHGERIAHQQGKALLLRGYPNYETVGNQLINDTLYEGSCYLLFSLANLINTSEEH</sequence>
<dbReference type="SUPFAM" id="SSF53807">
    <property type="entry name" value="Helical backbone' metal receptor"/>
    <property type="match status" value="1"/>
</dbReference>
<dbReference type="UniPathway" id="UPA00782"/>
<dbReference type="AlphaFoldDB" id="A0A7M1AYA2"/>
<evidence type="ECO:0000313" key="9">
    <source>
        <dbReference type="Proteomes" id="UP000593910"/>
    </source>
</evidence>
<dbReference type="Gene3D" id="3.40.50.1980">
    <property type="entry name" value="Nitrogenase molybdenum iron protein domain"/>
    <property type="match status" value="3"/>
</dbReference>
<dbReference type="InterPro" id="IPR000510">
    <property type="entry name" value="Nase/OxRdtase_comp1"/>
</dbReference>
<comment type="function">
    <text evidence="1">This protein may play a role in the biosynthesis of the prosthetic group of nitrogenase (FeMo cofactor).</text>
</comment>
<name>A0A7M1AYA2_9BACT</name>
<dbReference type="InterPro" id="IPR005975">
    <property type="entry name" value="Nase_Mo-Fe_CF"/>
</dbReference>
<evidence type="ECO:0000259" key="7">
    <source>
        <dbReference type="Pfam" id="PF00148"/>
    </source>
</evidence>
<feature type="domain" description="Nitrogenase/oxidoreductase component 1" evidence="7">
    <location>
        <begin position="13"/>
        <end position="415"/>
    </location>
</feature>
<dbReference type="PROSITE" id="PS00699">
    <property type="entry name" value="NITROGENASE_1_1"/>
    <property type="match status" value="1"/>
</dbReference>
<evidence type="ECO:0000313" key="8">
    <source>
        <dbReference type="EMBL" id="QOP42345.1"/>
    </source>
</evidence>
<evidence type="ECO:0000256" key="5">
    <source>
        <dbReference type="ARBA" id="ARBA00023231"/>
    </source>
</evidence>
<evidence type="ECO:0000256" key="4">
    <source>
        <dbReference type="ARBA" id="ARBA00013282"/>
    </source>
</evidence>
<dbReference type="NCBIfam" id="TIGR01285">
    <property type="entry name" value="nifN"/>
    <property type="match status" value="1"/>
</dbReference>
<dbReference type="KEGG" id="smax:FJR03_02705"/>
<protein>
    <recommendedName>
        <fullName evidence="4">Nitrogenase iron-molybdenum cofactor biosynthesis protein NifN</fullName>
    </recommendedName>
</protein>
<dbReference type="Gene3D" id="6.10.250.1090">
    <property type="match status" value="1"/>
</dbReference>
<evidence type="ECO:0000256" key="1">
    <source>
        <dbReference type="ARBA" id="ARBA00003171"/>
    </source>
</evidence>
<dbReference type="InterPro" id="IPR000318">
    <property type="entry name" value="Nase_comp1_CS"/>
</dbReference>
<evidence type="ECO:0000256" key="6">
    <source>
        <dbReference type="RuleBase" id="RU004021"/>
    </source>
</evidence>
<evidence type="ECO:0000256" key="2">
    <source>
        <dbReference type="ARBA" id="ARBA00005155"/>
    </source>
</evidence>
<dbReference type="EMBL" id="CP041165">
    <property type="protein sequence ID" value="QOP42345.1"/>
    <property type="molecule type" value="Genomic_DNA"/>
</dbReference>
<dbReference type="GO" id="GO:0065003">
    <property type="term" value="P:protein-containing complex assembly"/>
    <property type="evidence" value="ECO:0007669"/>
    <property type="project" value="InterPro"/>
</dbReference>
<dbReference type="GO" id="GO:0016163">
    <property type="term" value="F:nitrogenase activity"/>
    <property type="evidence" value="ECO:0007669"/>
    <property type="project" value="InterPro"/>
</dbReference>
<organism evidence="8 9">
    <name type="scientific">Sulfurimonas marina</name>
    <dbReference type="NCBI Taxonomy" id="2590551"/>
    <lineage>
        <taxon>Bacteria</taxon>
        <taxon>Pseudomonadati</taxon>
        <taxon>Campylobacterota</taxon>
        <taxon>Epsilonproteobacteria</taxon>
        <taxon>Campylobacterales</taxon>
        <taxon>Sulfurimonadaceae</taxon>
        <taxon>Sulfurimonas</taxon>
    </lineage>
</organism>
<dbReference type="PANTHER" id="PTHR33712:SF7">
    <property type="entry name" value="LIGHT-INDEPENDENT PROTOCHLOROPHYLLIDE REDUCTASE SUBUNIT B"/>
    <property type="match status" value="1"/>
</dbReference>
<reference evidence="8 9" key="1">
    <citation type="submission" date="2019-06" db="EMBL/GenBank/DDBJ databases">
        <title>Sulfurimonas gotlandica sp. nov., a chemoautotrophic and psychrotolerant epsilonproteobacterium isolated from a pelagic redoxcline, and an emended description of the genus Sulfurimonas.</title>
        <authorList>
            <person name="Wang S."/>
            <person name="Jiang L."/>
            <person name="Shao Z."/>
        </authorList>
    </citation>
    <scope>NUCLEOTIDE SEQUENCE [LARGE SCALE GENOMIC DNA]</scope>
    <source>
        <strain evidence="8 9">B2</strain>
    </source>
</reference>
<accession>A0A7M1AYA2</accession>
<dbReference type="Pfam" id="PF00148">
    <property type="entry name" value="Oxidored_nitro"/>
    <property type="match status" value="1"/>
</dbReference>
<keyword evidence="5 6" id="KW-0535">Nitrogen fixation</keyword>
<gene>
    <name evidence="8" type="primary">nifN</name>
    <name evidence="8" type="ORF">FJR03_02705</name>
</gene>
<dbReference type="PANTHER" id="PTHR33712">
    <property type="entry name" value="LIGHT-INDEPENDENT PROTOCHLOROPHYLLIDE REDUCTASE SUBUNIT B"/>
    <property type="match status" value="1"/>
</dbReference>
<evidence type="ECO:0000256" key="3">
    <source>
        <dbReference type="ARBA" id="ARBA00011002"/>
    </source>
</evidence>
<comment type="pathway">
    <text evidence="2">Cofactor biosynthesis; Fe-Mo cofactor biosynthesis.</text>
</comment>
<comment type="similarity">
    <text evidence="3 6">Belongs to the NifD/NifK/NifE/NifN family.</text>
</comment>
<keyword evidence="9" id="KW-1185">Reference proteome</keyword>